<evidence type="ECO:0000256" key="1">
    <source>
        <dbReference type="SAM" id="MobiDB-lite"/>
    </source>
</evidence>
<dbReference type="Proteomes" id="UP001391051">
    <property type="component" value="Unassembled WGS sequence"/>
</dbReference>
<feature type="compositionally biased region" description="Basic and acidic residues" evidence="1">
    <location>
        <begin position="628"/>
        <end position="638"/>
    </location>
</feature>
<evidence type="ECO:0000313" key="2">
    <source>
        <dbReference type="EMBL" id="KAK7959843.1"/>
    </source>
</evidence>
<feature type="region of interest" description="Disordered" evidence="1">
    <location>
        <begin position="628"/>
        <end position="648"/>
    </location>
</feature>
<accession>A0ABR1QNK3</accession>
<keyword evidence="3" id="KW-1185">Reference proteome</keyword>
<protein>
    <submittedName>
        <fullName evidence="2">Uncharacterized protein</fullName>
    </submittedName>
</protein>
<dbReference type="RefSeq" id="XP_066703546.1">
    <property type="nucleotide sequence ID" value="XM_066840919.1"/>
</dbReference>
<dbReference type="GeneID" id="92073981"/>
<feature type="compositionally biased region" description="Low complexity" evidence="1">
    <location>
        <begin position="310"/>
        <end position="319"/>
    </location>
</feature>
<proteinExistence type="predicted"/>
<gene>
    <name evidence="2" type="ORF">PG986_004697</name>
</gene>
<evidence type="ECO:0000313" key="3">
    <source>
        <dbReference type="Proteomes" id="UP001391051"/>
    </source>
</evidence>
<feature type="compositionally biased region" description="Basic and acidic residues" evidence="1">
    <location>
        <begin position="533"/>
        <end position="554"/>
    </location>
</feature>
<comment type="caution">
    <text evidence="2">The sequence shown here is derived from an EMBL/GenBank/DDBJ whole genome shotgun (WGS) entry which is preliminary data.</text>
</comment>
<feature type="region of interest" description="Disordered" evidence="1">
    <location>
        <begin position="533"/>
        <end position="579"/>
    </location>
</feature>
<feature type="region of interest" description="Disordered" evidence="1">
    <location>
        <begin position="290"/>
        <end position="330"/>
    </location>
</feature>
<dbReference type="EMBL" id="JAQQWE010000003">
    <property type="protein sequence ID" value="KAK7959843.1"/>
    <property type="molecule type" value="Genomic_DNA"/>
</dbReference>
<organism evidence="2 3">
    <name type="scientific">Apiospora aurea</name>
    <dbReference type="NCBI Taxonomy" id="335848"/>
    <lineage>
        <taxon>Eukaryota</taxon>
        <taxon>Fungi</taxon>
        <taxon>Dikarya</taxon>
        <taxon>Ascomycota</taxon>
        <taxon>Pezizomycotina</taxon>
        <taxon>Sordariomycetes</taxon>
        <taxon>Xylariomycetidae</taxon>
        <taxon>Amphisphaeriales</taxon>
        <taxon>Apiosporaceae</taxon>
        <taxon>Apiospora</taxon>
    </lineage>
</organism>
<name>A0ABR1QNK3_9PEZI</name>
<reference evidence="2 3" key="1">
    <citation type="submission" date="2023-01" db="EMBL/GenBank/DDBJ databases">
        <title>Analysis of 21 Apiospora genomes using comparative genomics revels a genus with tremendous synthesis potential of carbohydrate active enzymes and secondary metabolites.</title>
        <authorList>
            <person name="Sorensen T."/>
        </authorList>
    </citation>
    <scope>NUCLEOTIDE SEQUENCE [LARGE SCALE GENOMIC DNA]</scope>
    <source>
        <strain evidence="2 3">CBS 24483</strain>
    </source>
</reference>
<sequence length="682" mass="77813">MGEASTHEGDELRLQIIDYQNEVLKAMNTSLNGKFNLTEHVITESYPKWCRLLEDIASYRSKLPKDEYADKLFDNAMVAIEGVPYALSRAKLNNQAEKRNWMPVLQEQMDTLSRAPWLRSRGASSVLEHLDAMSVFRRKNWPLNEAAWEKGRLIGNEEFDCIFAEFAGLDKRDPPKDTFEGRELVNSSVNAVLRAARALLISLDDINIPLQSLVDEKSRPTCVDRPISDPLFLSGTEKRPGALALKAYLGGPADESKSDFPLDFSQTYAGEKRDFGVFGDPSAEARADIEREKTNAKRQALSSANKREPTPSTKTKQPSTGGGDTAGGPIQSSDFYSYTIADADADVIDLLQKTSGLESRRGLTTPVVGIPRDVLGNYRSTLSPWFEKFEWAREAIPEAPRPDQHLAPLEAEMTAQREYITSERSYGRYNYGKLKTLKCTTIFLRYLRCLHTRLIMAARPNDDLLQARVDRLADWILHEEVWNDFNLFSLNRIKANSNLRPRYTAELAEREEKIEDWRNQILALEKAIADKKDAKVGAHTKEAETTSSTTEKDPVTTTAEAATQENEKEEEKKKKREEEEDAILDAILDKETERVLDPSRYAARMRRSTFRPTRKRYKYHMEDGKQVRVEKKPEDKQPEFAIFAEGGPPGYKELPREEVYDKLQYMVILTFWRVLQAKLHKL</sequence>